<dbReference type="RefSeq" id="WP_235122513.1">
    <property type="nucleotide sequence ID" value="NZ_CP090978.1"/>
</dbReference>
<dbReference type="EMBL" id="CP090978">
    <property type="protein sequence ID" value="UJF35957.1"/>
    <property type="molecule type" value="Genomic_DNA"/>
</dbReference>
<proteinExistence type="predicted"/>
<sequence length="46" mass="5636">MERIQLYYLDDDNSYCQRLTEFIRTSEFAEKLQIKLFPSRSCCKRP</sequence>
<gene>
    <name evidence="1" type="ORF">L0M14_13255</name>
</gene>
<dbReference type="Gene3D" id="3.40.50.10850">
    <property type="entry name" value="Ntrc-like two-domain protein"/>
    <property type="match status" value="1"/>
</dbReference>
<reference evidence="1 2" key="1">
    <citation type="journal article" date="2024" name="Int. J. Syst. Evol. Microbiol.">
        <title>Paenibacillus hexagrammi sp. nov., a novel bacterium isolated from the gut content of Hexagrammos agrammus.</title>
        <authorList>
            <person name="Jung H.K."/>
            <person name="Kim D.G."/>
            <person name="Zin H."/>
            <person name="Park J."/>
            <person name="Jung H."/>
            <person name="Kim Y.O."/>
            <person name="Kong H.J."/>
            <person name="Kim J.W."/>
            <person name="Kim Y.S."/>
        </authorList>
    </citation>
    <scope>NUCLEOTIDE SEQUENCE [LARGE SCALE GENOMIC DNA]</scope>
    <source>
        <strain evidence="1 2">YPD9-1</strain>
    </source>
</reference>
<evidence type="ECO:0000313" key="2">
    <source>
        <dbReference type="Proteomes" id="UP001649230"/>
    </source>
</evidence>
<keyword evidence="2" id="KW-1185">Reference proteome</keyword>
<evidence type="ECO:0000313" key="1">
    <source>
        <dbReference type="EMBL" id="UJF35957.1"/>
    </source>
</evidence>
<dbReference type="Proteomes" id="UP001649230">
    <property type="component" value="Chromosome"/>
</dbReference>
<accession>A0ABY3SQ35</accession>
<protein>
    <submittedName>
        <fullName evidence="1">Uncharacterized protein</fullName>
    </submittedName>
</protein>
<name>A0ABY3SQ35_9BACL</name>
<organism evidence="1 2">
    <name type="scientific">Paenibacillus hexagrammi</name>
    <dbReference type="NCBI Taxonomy" id="2908839"/>
    <lineage>
        <taxon>Bacteria</taxon>
        <taxon>Bacillati</taxon>
        <taxon>Bacillota</taxon>
        <taxon>Bacilli</taxon>
        <taxon>Bacillales</taxon>
        <taxon>Paenibacillaceae</taxon>
        <taxon>Paenibacillus</taxon>
    </lineage>
</organism>